<protein>
    <submittedName>
        <fullName evidence="1">Uncharacterized protein</fullName>
    </submittedName>
</protein>
<dbReference type="AlphaFoldDB" id="A0A2G1W7W2"/>
<reference evidence="1 2" key="1">
    <citation type="submission" date="2017-06" db="EMBL/GenBank/DDBJ databases">
        <title>Description of Rhodopirellula bahusiensis sp. nov.</title>
        <authorList>
            <person name="Kizina J."/>
            <person name="Harder J."/>
        </authorList>
    </citation>
    <scope>NUCLEOTIDE SEQUENCE [LARGE SCALE GENOMIC DNA]</scope>
    <source>
        <strain evidence="1 2">SWK21</strain>
    </source>
</reference>
<dbReference type="GeneID" id="90608852"/>
<keyword evidence="2" id="KW-1185">Reference proteome</keyword>
<organism evidence="1 2">
    <name type="scientific">Rhodopirellula bahusiensis</name>
    <dbReference type="NCBI Taxonomy" id="2014065"/>
    <lineage>
        <taxon>Bacteria</taxon>
        <taxon>Pseudomonadati</taxon>
        <taxon>Planctomycetota</taxon>
        <taxon>Planctomycetia</taxon>
        <taxon>Pirellulales</taxon>
        <taxon>Pirellulaceae</taxon>
        <taxon>Rhodopirellula</taxon>
    </lineage>
</organism>
<dbReference type="EMBL" id="NIZW01000008">
    <property type="protein sequence ID" value="PHQ35127.1"/>
    <property type="molecule type" value="Genomic_DNA"/>
</dbReference>
<name>A0A2G1W7W2_9BACT</name>
<dbReference type="RefSeq" id="WP_099260886.1">
    <property type="nucleotide sequence ID" value="NZ_NIZW01000008.1"/>
</dbReference>
<dbReference type="Proteomes" id="UP000225740">
    <property type="component" value="Unassembled WGS sequence"/>
</dbReference>
<evidence type="ECO:0000313" key="2">
    <source>
        <dbReference type="Proteomes" id="UP000225740"/>
    </source>
</evidence>
<dbReference type="OrthoDB" id="262916at2"/>
<comment type="caution">
    <text evidence="1">The sequence shown here is derived from an EMBL/GenBank/DDBJ whole genome shotgun (WGS) entry which is preliminary data.</text>
</comment>
<accession>A0A2G1W7W2</accession>
<gene>
    <name evidence="1" type="ORF">CEE69_11965</name>
</gene>
<proteinExistence type="predicted"/>
<sequence length="186" mass="21344">MAITVREKEHWKERIIRKIDQAIEAICAAENPNFLEKIRKEANDQALESLGIAHLVKEIKSLGTQRETLDIERRNILKQVLAKIQGVDVESLTKNVHSFGDYEIQAAVNRRAALMETELLAGNEIGKRILKLREEKEELLDTVWLATSPKQVKQLWQTVSEVLKQEPTDLQREAMGIEPLDELNEK</sequence>
<evidence type="ECO:0000313" key="1">
    <source>
        <dbReference type="EMBL" id="PHQ35127.1"/>
    </source>
</evidence>